<feature type="compositionally biased region" description="Polar residues" evidence="6">
    <location>
        <begin position="1577"/>
        <end position="1595"/>
    </location>
</feature>
<dbReference type="PROSITE" id="PS50292">
    <property type="entry name" value="PEROXIDASE_3"/>
    <property type="match status" value="1"/>
</dbReference>
<feature type="domain" description="Fibronectin type-III" evidence="8">
    <location>
        <begin position="1589"/>
        <end position="1690"/>
    </location>
</feature>
<gene>
    <name evidence="9" type="ORF">SAMN06264365_101575</name>
</gene>
<protein>
    <submittedName>
        <fullName evidence="9">Hemolysin-type calcium-binding repeat-containing protein</fullName>
    </submittedName>
</protein>
<dbReference type="CDD" id="cd00063">
    <property type="entry name" value="FN3"/>
    <property type="match status" value="4"/>
</dbReference>
<feature type="chain" id="PRO_5012398806" evidence="7">
    <location>
        <begin position="27"/>
        <end position="1690"/>
    </location>
</feature>
<dbReference type="InterPro" id="IPR011049">
    <property type="entry name" value="Serralysin-like_metalloprot_C"/>
</dbReference>
<evidence type="ECO:0000313" key="9">
    <source>
        <dbReference type="EMBL" id="SNR28599.1"/>
    </source>
</evidence>
<dbReference type="SUPFAM" id="SSF48113">
    <property type="entry name" value="Heme-dependent peroxidases"/>
    <property type="match status" value="1"/>
</dbReference>
<evidence type="ECO:0000256" key="5">
    <source>
        <dbReference type="ARBA" id="ARBA00023326"/>
    </source>
</evidence>
<keyword evidence="4" id="KW-0326">Glycosidase</keyword>
<dbReference type="Pfam" id="PF00041">
    <property type="entry name" value="fn3"/>
    <property type="match status" value="3"/>
</dbReference>
<dbReference type="InterPro" id="IPR036116">
    <property type="entry name" value="FN3_sf"/>
</dbReference>
<dbReference type="GO" id="GO:0000272">
    <property type="term" value="P:polysaccharide catabolic process"/>
    <property type="evidence" value="ECO:0007669"/>
    <property type="project" value="UniProtKB-KW"/>
</dbReference>
<dbReference type="PRINTS" id="PR00313">
    <property type="entry name" value="CABNDNGRPT"/>
</dbReference>
<dbReference type="OrthoDB" id="7876310at2"/>
<accession>A0A238V504</accession>
<feature type="compositionally biased region" description="Low complexity" evidence="6">
    <location>
        <begin position="1462"/>
        <end position="1493"/>
    </location>
</feature>
<dbReference type="Proteomes" id="UP000198415">
    <property type="component" value="Unassembled WGS sequence"/>
</dbReference>
<dbReference type="InterPro" id="IPR037120">
    <property type="entry name" value="Haem_peroxidase_sf_animal"/>
</dbReference>
<evidence type="ECO:0000256" key="2">
    <source>
        <dbReference type="ARBA" id="ARBA00022525"/>
    </source>
</evidence>
<organism evidence="9 10">
    <name type="scientific">Actinoplanes regularis</name>
    <dbReference type="NCBI Taxonomy" id="52697"/>
    <lineage>
        <taxon>Bacteria</taxon>
        <taxon>Bacillati</taxon>
        <taxon>Actinomycetota</taxon>
        <taxon>Actinomycetes</taxon>
        <taxon>Micromonosporales</taxon>
        <taxon>Micromonosporaceae</taxon>
        <taxon>Actinoplanes</taxon>
    </lineage>
</organism>
<dbReference type="SMART" id="SM00060">
    <property type="entry name" value="FN3"/>
    <property type="match status" value="4"/>
</dbReference>
<dbReference type="InterPro" id="IPR010255">
    <property type="entry name" value="Haem_peroxidase_sf"/>
</dbReference>
<feature type="compositionally biased region" description="Low complexity" evidence="6">
    <location>
        <begin position="1321"/>
        <end position="1332"/>
    </location>
</feature>
<feature type="signal peptide" evidence="7">
    <location>
        <begin position="1"/>
        <end position="26"/>
    </location>
</feature>
<comment type="subcellular location">
    <subcellularLocation>
        <location evidence="1">Secreted</location>
    </subcellularLocation>
</comment>
<dbReference type="PROSITE" id="PS50853">
    <property type="entry name" value="FN3"/>
    <property type="match status" value="4"/>
</dbReference>
<feature type="region of interest" description="Disordered" evidence="6">
    <location>
        <begin position="1577"/>
        <end position="1606"/>
    </location>
</feature>
<dbReference type="EMBL" id="FZNR01000001">
    <property type="protein sequence ID" value="SNR28599.1"/>
    <property type="molecule type" value="Genomic_DNA"/>
</dbReference>
<feature type="compositionally biased region" description="Pro residues" evidence="6">
    <location>
        <begin position="1451"/>
        <end position="1461"/>
    </location>
</feature>
<dbReference type="InterPro" id="IPR019791">
    <property type="entry name" value="Haem_peroxidase_animal"/>
</dbReference>
<evidence type="ECO:0000259" key="8">
    <source>
        <dbReference type="PROSITE" id="PS50853"/>
    </source>
</evidence>
<keyword evidence="4" id="KW-0378">Hydrolase</keyword>
<dbReference type="Pfam" id="PF00353">
    <property type="entry name" value="HemolysinCabind"/>
    <property type="match status" value="5"/>
</dbReference>
<dbReference type="InterPro" id="IPR001343">
    <property type="entry name" value="Hemolysn_Ca-bd"/>
</dbReference>
<dbReference type="GO" id="GO:0004601">
    <property type="term" value="F:peroxidase activity"/>
    <property type="evidence" value="ECO:0007669"/>
    <property type="project" value="InterPro"/>
</dbReference>
<dbReference type="RefSeq" id="WP_089291334.1">
    <property type="nucleotide sequence ID" value="NZ_BOMU01000006.1"/>
</dbReference>
<dbReference type="GO" id="GO:0016798">
    <property type="term" value="F:hydrolase activity, acting on glycosyl bonds"/>
    <property type="evidence" value="ECO:0007669"/>
    <property type="project" value="UniProtKB-KW"/>
</dbReference>
<evidence type="ECO:0000256" key="3">
    <source>
        <dbReference type="ARBA" id="ARBA00023180"/>
    </source>
</evidence>
<keyword evidence="7" id="KW-0732">Signal</keyword>
<feature type="compositionally biased region" description="Gly residues" evidence="6">
    <location>
        <begin position="1434"/>
        <end position="1446"/>
    </location>
</feature>
<feature type="domain" description="Fibronectin type-III" evidence="8">
    <location>
        <begin position="1489"/>
        <end position="1588"/>
    </location>
</feature>
<keyword evidence="2" id="KW-0964">Secreted</keyword>
<dbReference type="InterPro" id="IPR003961">
    <property type="entry name" value="FN3_dom"/>
</dbReference>
<dbReference type="PRINTS" id="PR00014">
    <property type="entry name" value="FNTYPEIII"/>
</dbReference>
<feature type="region of interest" description="Disordered" evidence="6">
    <location>
        <begin position="1430"/>
        <end position="1494"/>
    </location>
</feature>
<keyword evidence="5" id="KW-0624">Polysaccharide degradation</keyword>
<name>A0A238V504_9ACTN</name>
<evidence type="ECO:0000256" key="6">
    <source>
        <dbReference type="SAM" id="MobiDB-lite"/>
    </source>
</evidence>
<dbReference type="GO" id="GO:0020037">
    <property type="term" value="F:heme binding"/>
    <property type="evidence" value="ECO:0007669"/>
    <property type="project" value="InterPro"/>
</dbReference>
<dbReference type="PANTHER" id="PTHR11475:SF4">
    <property type="entry name" value="CHORION PEROXIDASE"/>
    <property type="match status" value="1"/>
</dbReference>
<feature type="domain" description="Fibronectin type-III" evidence="8">
    <location>
        <begin position="1190"/>
        <end position="1284"/>
    </location>
</feature>
<dbReference type="SUPFAM" id="SSF49265">
    <property type="entry name" value="Fibronectin type III"/>
    <property type="match status" value="3"/>
</dbReference>
<keyword evidence="5" id="KW-0119">Carbohydrate metabolism</keyword>
<dbReference type="GO" id="GO:0005509">
    <property type="term" value="F:calcium ion binding"/>
    <property type="evidence" value="ECO:0007669"/>
    <property type="project" value="InterPro"/>
</dbReference>
<keyword evidence="10" id="KW-1185">Reference proteome</keyword>
<dbReference type="InterPro" id="IPR013783">
    <property type="entry name" value="Ig-like_fold"/>
</dbReference>
<sequence>MLKLRSVVTAVAVLVSAILFAPAAHAAPIGQGFTVTAADLAYILKQIKIAEAHVANTTAANGPCGALAVAPNQSLGLRTVDGSCNHLGAGQETYGAAGQTFPRLTPARLRPGYTERNATDAQPRMISNLIADQSANNPAAVAAAHGGDPAAGIPNVTPDAGLSAPYNSWFTLFGQFFDHGIDLTVKGGGAVIVPLAADDPLVISENLPPSLRFMVLSRAGGGTAAKNIDTPYVDNSQTYTSNAAHQVFLREYDGQAKDTGRLLTGAAGGLPTWAEVKQQAGQVLGLRLSDADVLNVPMVLADAYGKFVPGPARGLPQYVTSTGLVEGDTAAPVSAPANVLHFDTPFLADIAHAADPSRPGYDAALLDRHYVAGDGRVNENIGLTAIHQIFHTEHNRLVGDIQRVAGEAGTAAEWTGDRLFQGAKFINEMEYQHIVFEEFARKIQPAIDPFDVYQEELDPAVRAEFAHAVYRFGHSMLTETITRRTGDGSDDSITLLDGFLNPDAFTDGGTLSPEQAAGAVAAGMSGQVGNEIDEFVTETLRNKLLGLPSDLAAINIARGRSEGVPPLNAFRRAVGLTPYVNWVDFGEHLRYSESLVNFIAAYGTDPSIKAASGTTAKRAAARALMDSPDFLYASAATSGLDDVDLWIGGLAEAGEPFGGLLGSTFNQVFENQMDVLQNGDRLYYLARTPGMNLRAQLEGNTFAELIMRTTGVQGLRADSFATTDCTYDLSRLRFSGSRVLDDPSSECDESVKLLRMPDGTIKQRATALDQSVWLGTDETDRVSAGVDNDTVWGGEGDDVLEGGTGDDSVIGGEGDDVLTDAGGADMPRGGPGNDAIDAGPGIDIVLGGDGKDFTDGGANANETFGGEDDDLMLAGDGVDTVWGDAGDDWSEGGNGSDLLQGDSGNPFVLDDANRPGHDVLIGQGGDDEYVLEGGDDIGVQGPGVDRYDGGSGFDWSIASDPDQGGDDLPMDADLARLPVEEVTAELLDRYREVEALSGGTRDDVLRGDDVIPADSDRFGCDALDAAGVARIRGLDRVVTSLPTPVSALANRTGRDCDLHGGVWGAGNVLLGGPGSDTLQGRAGDDIIDGDRYLTVRLSVRDADGNEVRSARNLASLKADVFAGKINPKDIHLVREIASSPTRDVDTAVFSGARASYAVTPVDGGVQVSGPDGTDMVRNVELLRFDDQTVDVTGLQAFLGVSAFAGDRTATVLITVPDGVPVSGLTLSRSGSDGSEVRTSLAADVRELVVSGLTNGVSYTFRVRAETPVGSGAFSEPSAAVTPVAADPGSTTPSPSPSVTTPPVTPTPTTPVPTTPVPTTPAPTVAPTRTGAPVAPGAPVIGIATAGDESAVVCWTPPVDDGGSPIYGYEVQVLDDETGIVVGVDASGPEVTELTMTGLTNDLPYAFWVRAVNAAGASEFSAVSNRVIPTAAGVPGPGGDPGDGSPDGGSPTPTPTTPPGDPATPTGNPTTPTGDPTTSPTTPPATTRTVPGAPRIGTPAAGKGLAVVRWAAPASNGGSPILRYEIRVLDARNKQVGAVRTAPAAASSQNVTGLTNGTAYHFQVRAVNRIGTGSWSAGSKTVIPRTNPSAPRSLSATPGGVGGARTNTLRWTTPATAGGAPITGYRLTIQRLNSKGTPTGAPFVLTTTASKRSATFTAPSGVRAGARYRFTVCALNAVGPGPGRSTTGTVR</sequence>
<dbReference type="SUPFAM" id="SSF51120">
    <property type="entry name" value="beta-Roll"/>
    <property type="match status" value="2"/>
</dbReference>
<keyword evidence="3" id="KW-0325">Glycoprotein</keyword>
<dbReference type="Gene3D" id="2.60.40.10">
    <property type="entry name" value="Immunoglobulins"/>
    <property type="match status" value="4"/>
</dbReference>
<feature type="compositionally biased region" description="Pro residues" evidence="6">
    <location>
        <begin position="1302"/>
        <end position="1320"/>
    </location>
</feature>
<evidence type="ECO:0000256" key="4">
    <source>
        <dbReference type="ARBA" id="ARBA00023295"/>
    </source>
</evidence>
<reference evidence="9 10" key="1">
    <citation type="submission" date="2017-06" db="EMBL/GenBank/DDBJ databases">
        <authorList>
            <person name="Kim H.J."/>
            <person name="Triplett B.A."/>
        </authorList>
    </citation>
    <scope>NUCLEOTIDE SEQUENCE [LARGE SCALE GENOMIC DNA]</scope>
    <source>
        <strain evidence="9 10">DSM 43151</strain>
    </source>
</reference>
<dbReference type="GO" id="GO:0005576">
    <property type="term" value="C:extracellular region"/>
    <property type="evidence" value="ECO:0007669"/>
    <property type="project" value="UniProtKB-SubCell"/>
</dbReference>
<feature type="compositionally biased region" description="Low complexity" evidence="6">
    <location>
        <begin position="1287"/>
        <end position="1301"/>
    </location>
</feature>
<feature type="region of interest" description="Disordered" evidence="6">
    <location>
        <begin position="1269"/>
        <end position="1332"/>
    </location>
</feature>
<dbReference type="GO" id="GO:0006979">
    <property type="term" value="P:response to oxidative stress"/>
    <property type="evidence" value="ECO:0007669"/>
    <property type="project" value="InterPro"/>
</dbReference>
<dbReference type="Gene3D" id="2.150.10.10">
    <property type="entry name" value="Serralysin-like metalloprotease, C-terminal"/>
    <property type="match status" value="2"/>
</dbReference>
<proteinExistence type="predicted"/>
<evidence type="ECO:0000256" key="1">
    <source>
        <dbReference type="ARBA" id="ARBA00004613"/>
    </source>
</evidence>
<dbReference type="PANTHER" id="PTHR11475">
    <property type="entry name" value="OXIDASE/PEROXIDASE"/>
    <property type="match status" value="1"/>
</dbReference>
<evidence type="ECO:0000256" key="7">
    <source>
        <dbReference type="SAM" id="SignalP"/>
    </source>
</evidence>
<feature type="region of interest" description="Disordered" evidence="6">
    <location>
        <begin position="784"/>
        <end position="811"/>
    </location>
</feature>
<dbReference type="Pfam" id="PF03098">
    <property type="entry name" value="An_peroxidase"/>
    <property type="match status" value="3"/>
</dbReference>
<evidence type="ECO:0000313" key="10">
    <source>
        <dbReference type="Proteomes" id="UP000198415"/>
    </source>
</evidence>
<dbReference type="Gene3D" id="1.10.640.10">
    <property type="entry name" value="Haem peroxidase domain superfamily, animal type"/>
    <property type="match status" value="1"/>
</dbReference>
<feature type="domain" description="Fibronectin type-III" evidence="8">
    <location>
        <begin position="1334"/>
        <end position="1432"/>
    </location>
</feature>